<keyword evidence="9" id="KW-1185">Reference proteome</keyword>
<organism evidence="8 9">
    <name type="scientific">Hymenobacter citatus</name>
    <dbReference type="NCBI Taxonomy" id="2763506"/>
    <lineage>
        <taxon>Bacteria</taxon>
        <taxon>Pseudomonadati</taxon>
        <taxon>Bacteroidota</taxon>
        <taxon>Cytophagia</taxon>
        <taxon>Cytophagales</taxon>
        <taxon>Hymenobacteraceae</taxon>
        <taxon>Hymenobacter</taxon>
    </lineage>
</organism>
<feature type="active site" evidence="5 6">
    <location>
        <position position="139"/>
    </location>
</feature>
<keyword evidence="2 5" id="KW-0028">Amino-acid biosynthesis</keyword>
<reference evidence="8 9" key="1">
    <citation type="submission" date="2020-08" db="EMBL/GenBank/DDBJ databases">
        <title>Hymenobacter sp.</title>
        <authorList>
            <person name="Kim M.K."/>
        </authorList>
    </citation>
    <scope>NUCLEOTIDE SEQUENCE [LARGE SCALE GENOMIC DNA]</scope>
    <source>
        <strain evidence="8 9">BT507</strain>
    </source>
</reference>
<dbReference type="Proteomes" id="UP000622017">
    <property type="component" value="Unassembled WGS sequence"/>
</dbReference>
<dbReference type="RefSeq" id="WP_187319230.1">
    <property type="nucleotide sequence ID" value="NZ_JACSCY010000005.1"/>
</dbReference>
<evidence type="ECO:0000256" key="5">
    <source>
        <dbReference type="HAMAP-Rule" id="MF_00150"/>
    </source>
</evidence>
<dbReference type="InterPro" id="IPR000534">
    <property type="entry name" value="Semialdehyde_DH_NAD-bd"/>
</dbReference>
<evidence type="ECO:0000259" key="7">
    <source>
        <dbReference type="SMART" id="SM00859"/>
    </source>
</evidence>
<comment type="catalytic activity">
    <reaction evidence="5">
        <text>N-acetyl-L-glutamate 5-semialdehyde + phosphate + NADP(+) = N-acetyl-L-glutamyl 5-phosphate + NADPH + H(+)</text>
        <dbReference type="Rhea" id="RHEA:21588"/>
        <dbReference type="ChEBI" id="CHEBI:15378"/>
        <dbReference type="ChEBI" id="CHEBI:29123"/>
        <dbReference type="ChEBI" id="CHEBI:43474"/>
        <dbReference type="ChEBI" id="CHEBI:57783"/>
        <dbReference type="ChEBI" id="CHEBI:57936"/>
        <dbReference type="ChEBI" id="CHEBI:58349"/>
        <dbReference type="EC" id="1.2.1.38"/>
    </reaction>
</comment>
<gene>
    <name evidence="5" type="primary">argC</name>
    <name evidence="8" type="ORF">H8B15_08375</name>
</gene>
<evidence type="ECO:0000256" key="4">
    <source>
        <dbReference type="ARBA" id="ARBA00023002"/>
    </source>
</evidence>
<dbReference type="PANTHER" id="PTHR32338:SF10">
    <property type="entry name" value="N-ACETYL-GAMMA-GLUTAMYL-PHOSPHATE REDUCTASE, CHLOROPLASTIC-RELATED"/>
    <property type="match status" value="1"/>
</dbReference>
<evidence type="ECO:0000256" key="6">
    <source>
        <dbReference type="PROSITE-ProRule" id="PRU10010"/>
    </source>
</evidence>
<comment type="similarity">
    <text evidence="5">Belongs to the NAGSA dehydrogenase family. Type 1 subfamily.</text>
</comment>
<dbReference type="CDD" id="cd23934">
    <property type="entry name" value="AGPR_1_C"/>
    <property type="match status" value="1"/>
</dbReference>
<dbReference type="PANTHER" id="PTHR32338">
    <property type="entry name" value="N-ACETYL-GAMMA-GLUTAMYL-PHOSPHATE REDUCTASE, CHLOROPLASTIC-RELATED-RELATED"/>
    <property type="match status" value="1"/>
</dbReference>
<dbReference type="PROSITE" id="PS01224">
    <property type="entry name" value="ARGC"/>
    <property type="match status" value="1"/>
</dbReference>
<evidence type="ECO:0000256" key="1">
    <source>
        <dbReference type="ARBA" id="ARBA00022571"/>
    </source>
</evidence>
<dbReference type="InterPro" id="IPR036291">
    <property type="entry name" value="NAD(P)-bd_dom_sf"/>
</dbReference>
<comment type="caution">
    <text evidence="8">The sequence shown here is derived from an EMBL/GenBank/DDBJ whole genome shotgun (WGS) entry which is preliminary data.</text>
</comment>
<dbReference type="EMBL" id="JACSCY010000005">
    <property type="protein sequence ID" value="MBC6610936.1"/>
    <property type="molecule type" value="Genomic_DNA"/>
</dbReference>
<evidence type="ECO:0000313" key="8">
    <source>
        <dbReference type="EMBL" id="MBC6610936.1"/>
    </source>
</evidence>
<keyword evidence="4 5" id="KW-0560">Oxidoreductase</keyword>
<dbReference type="HAMAP" id="MF_00150">
    <property type="entry name" value="ArgC_type1"/>
    <property type="match status" value="1"/>
</dbReference>
<dbReference type="GO" id="GO:0003942">
    <property type="term" value="F:N-acetyl-gamma-glutamyl-phosphate reductase activity"/>
    <property type="evidence" value="ECO:0007669"/>
    <property type="project" value="UniProtKB-EC"/>
</dbReference>
<keyword evidence="1 5" id="KW-0055">Arginine biosynthesis</keyword>
<keyword evidence="5" id="KW-0963">Cytoplasm</keyword>
<sequence>MQNNNIKVGIVGGAGYTAGELIRLLLHHEYAELSAVVSSSNAGNPVYQVHDDLVGDTDLRFATELAGDEDVVFLCLGHGNSKAWLAQHPLPETTAVIDLSNDFRLEADAEFEGREFVYGLPELNRSRIQQAQSIANPGCFATAIQLALLPLAAAGKLTDAVHVSAITGSTGAGRELTDTTGFTWRTGNISIYKPFKHQHLGEIGESLRQFQPQAEVDINFIPYRGNFTRGIFASVYTPSELTQDEARALYQQFYADAAFTTVSDKEIHLKQVVNTNKCLLHVQKFGKQLLITSALDNLIKGASGQAVQNMNLLFGLPEKTGLGLKAALF</sequence>
<dbReference type="SMART" id="SM00859">
    <property type="entry name" value="Semialdhyde_dh"/>
    <property type="match status" value="1"/>
</dbReference>
<dbReference type="EC" id="1.2.1.38" evidence="5"/>
<accession>A0ABR7MIM0</accession>
<feature type="domain" description="Semialdehyde dehydrogenase NAD-binding" evidence="7">
    <location>
        <begin position="7"/>
        <end position="131"/>
    </location>
</feature>
<dbReference type="Pfam" id="PF22698">
    <property type="entry name" value="Semialdhyde_dhC_1"/>
    <property type="match status" value="1"/>
</dbReference>
<dbReference type="Pfam" id="PF01118">
    <property type="entry name" value="Semialdhyde_dh"/>
    <property type="match status" value="1"/>
</dbReference>
<comment type="pathway">
    <text evidence="5">Amino-acid biosynthesis; L-arginine biosynthesis; N(2)-acetyl-L-ornithine from L-glutamate: step 3/4.</text>
</comment>
<dbReference type="CDD" id="cd17895">
    <property type="entry name" value="AGPR_1_N"/>
    <property type="match status" value="1"/>
</dbReference>
<dbReference type="InterPro" id="IPR058924">
    <property type="entry name" value="AGPR_dimerisation_dom"/>
</dbReference>
<dbReference type="Gene3D" id="3.40.50.720">
    <property type="entry name" value="NAD(P)-binding Rossmann-like Domain"/>
    <property type="match status" value="1"/>
</dbReference>
<dbReference type="InterPro" id="IPR023013">
    <property type="entry name" value="AGPR_AS"/>
</dbReference>
<dbReference type="InterPro" id="IPR000706">
    <property type="entry name" value="AGPR_type-1"/>
</dbReference>
<dbReference type="Gene3D" id="3.30.360.10">
    <property type="entry name" value="Dihydrodipicolinate Reductase, domain 2"/>
    <property type="match status" value="1"/>
</dbReference>
<dbReference type="SUPFAM" id="SSF51735">
    <property type="entry name" value="NAD(P)-binding Rossmann-fold domains"/>
    <property type="match status" value="1"/>
</dbReference>
<dbReference type="NCBIfam" id="TIGR01850">
    <property type="entry name" value="argC"/>
    <property type="match status" value="1"/>
</dbReference>
<comment type="subcellular location">
    <subcellularLocation>
        <location evidence="5">Cytoplasm</location>
    </subcellularLocation>
</comment>
<protein>
    <recommendedName>
        <fullName evidence="5">N-acetyl-gamma-glutamyl-phosphate reductase</fullName>
        <shortName evidence="5">AGPR</shortName>
        <ecNumber evidence="5">1.2.1.38</ecNumber>
    </recommendedName>
    <alternativeName>
        <fullName evidence="5">N-acetyl-glutamate semialdehyde dehydrogenase</fullName>
        <shortName evidence="5">NAGSA dehydrogenase</shortName>
    </alternativeName>
</protein>
<dbReference type="SUPFAM" id="SSF55347">
    <property type="entry name" value="Glyceraldehyde-3-phosphate dehydrogenase-like, C-terminal domain"/>
    <property type="match status" value="1"/>
</dbReference>
<comment type="function">
    <text evidence="5">Catalyzes the NADPH-dependent reduction of N-acetyl-5-glutamyl phosphate to yield N-acetyl-L-glutamate 5-semialdehyde.</text>
</comment>
<evidence type="ECO:0000313" key="9">
    <source>
        <dbReference type="Proteomes" id="UP000622017"/>
    </source>
</evidence>
<keyword evidence="3 5" id="KW-0521">NADP</keyword>
<dbReference type="InterPro" id="IPR050085">
    <property type="entry name" value="AGPR"/>
</dbReference>
<evidence type="ECO:0000256" key="2">
    <source>
        <dbReference type="ARBA" id="ARBA00022605"/>
    </source>
</evidence>
<name>A0ABR7MIM0_9BACT</name>
<proteinExistence type="inferred from homology"/>
<evidence type="ECO:0000256" key="3">
    <source>
        <dbReference type="ARBA" id="ARBA00022857"/>
    </source>
</evidence>